<name>A0A9P8T9X1_9ASCO</name>
<sequence>MSLSFFLESSLDSGSFFFDLKSNKSVEGKDVDLDKEEPAYGIPAPAGRFPFQLMSETVLASRSVGQKSNGRQKVGDHHRLEHVKLKLSRSTSKGDTGVVSKHLGANHGHGLVLGRVDFSWHNGRAWLVFWQCQFAVTATRTRSKVSDIVGDLVQRGGHGVECSGGLDNGVVGSQGLELVWSGLKLQSGQFGHLRSNFLSKTFLGVQSGSDSGSSLSEESEGQWSGILQVSSSNLDDVGKLLSLLVQRVSQGLHFRQQMVGDLGDGGNVHHCWESVVRRLRHVDMIVRMNGFFRAKSSAQNLNGSVTDHLVGVHVGLGSRTGLENNQWKMVNKLSIGNLSGSLFDCVSQFRVQHTKLLVDSGSGFLQDSKSMHNWSRHDLSWTSDLEVLQRSLGLGSPILVVSNLDVSKGILLCSHGSGGGRKSSCSNGFSTQSDT</sequence>
<gene>
    <name evidence="2" type="ORF">OGAPHI_001261</name>
</gene>
<proteinExistence type="predicted"/>
<dbReference type="EMBL" id="JAEUBE010000087">
    <property type="protein sequence ID" value="KAH3670745.1"/>
    <property type="molecule type" value="Genomic_DNA"/>
</dbReference>
<protein>
    <submittedName>
        <fullName evidence="2">Uncharacterized protein</fullName>
    </submittedName>
</protein>
<keyword evidence="3" id="KW-1185">Reference proteome</keyword>
<dbReference type="OrthoDB" id="10634928at2759"/>
<reference evidence="2" key="2">
    <citation type="submission" date="2021-01" db="EMBL/GenBank/DDBJ databases">
        <authorList>
            <person name="Schikora-Tamarit M.A."/>
        </authorList>
    </citation>
    <scope>NUCLEOTIDE SEQUENCE</scope>
    <source>
        <strain evidence="2">CBS6075</strain>
    </source>
</reference>
<dbReference type="Proteomes" id="UP000769157">
    <property type="component" value="Unassembled WGS sequence"/>
</dbReference>
<comment type="caution">
    <text evidence="2">The sequence shown here is derived from an EMBL/GenBank/DDBJ whole genome shotgun (WGS) entry which is preliminary data.</text>
</comment>
<feature type="compositionally biased region" description="Polar residues" evidence="1">
    <location>
        <begin position="423"/>
        <end position="435"/>
    </location>
</feature>
<evidence type="ECO:0000256" key="1">
    <source>
        <dbReference type="SAM" id="MobiDB-lite"/>
    </source>
</evidence>
<dbReference type="RefSeq" id="XP_046064170.1">
    <property type="nucleotide sequence ID" value="XM_046202003.1"/>
</dbReference>
<evidence type="ECO:0000313" key="2">
    <source>
        <dbReference type="EMBL" id="KAH3670745.1"/>
    </source>
</evidence>
<accession>A0A9P8T9X1</accession>
<evidence type="ECO:0000313" key="3">
    <source>
        <dbReference type="Proteomes" id="UP000769157"/>
    </source>
</evidence>
<dbReference type="AlphaFoldDB" id="A0A9P8T9X1"/>
<reference evidence="2" key="1">
    <citation type="journal article" date="2021" name="Open Biol.">
        <title>Shared evolutionary footprints suggest mitochondrial oxidative damage underlies multiple complex I losses in fungi.</title>
        <authorList>
            <person name="Schikora-Tamarit M.A."/>
            <person name="Marcet-Houben M."/>
            <person name="Nosek J."/>
            <person name="Gabaldon T."/>
        </authorList>
    </citation>
    <scope>NUCLEOTIDE SEQUENCE</scope>
    <source>
        <strain evidence="2">CBS6075</strain>
    </source>
</reference>
<dbReference type="GeneID" id="70233229"/>
<feature type="region of interest" description="Disordered" evidence="1">
    <location>
        <begin position="416"/>
        <end position="435"/>
    </location>
</feature>
<organism evidence="2 3">
    <name type="scientific">Ogataea philodendri</name>
    <dbReference type="NCBI Taxonomy" id="1378263"/>
    <lineage>
        <taxon>Eukaryota</taxon>
        <taxon>Fungi</taxon>
        <taxon>Dikarya</taxon>
        <taxon>Ascomycota</taxon>
        <taxon>Saccharomycotina</taxon>
        <taxon>Pichiomycetes</taxon>
        <taxon>Pichiales</taxon>
        <taxon>Pichiaceae</taxon>
        <taxon>Ogataea</taxon>
    </lineage>
</organism>